<gene>
    <name evidence="1" type="ORF">Pcinc_005389</name>
</gene>
<reference evidence="1" key="1">
    <citation type="submission" date="2023-10" db="EMBL/GenBank/DDBJ databases">
        <title>Genome assemblies of two species of porcelain crab, Petrolisthes cinctipes and Petrolisthes manimaculis (Anomura: Porcellanidae).</title>
        <authorList>
            <person name="Angst P."/>
        </authorList>
    </citation>
    <scope>NUCLEOTIDE SEQUENCE</scope>
    <source>
        <strain evidence="1">PB745_01</strain>
        <tissue evidence="1">Gill</tissue>
    </source>
</reference>
<keyword evidence="2" id="KW-1185">Reference proteome</keyword>
<protein>
    <submittedName>
        <fullName evidence="1">Uncharacterized protein</fullName>
    </submittedName>
</protein>
<accession>A0AAE1L069</accession>
<evidence type="ECO:0000313" key="2">
    <source>
        <dbReference type="Proteomes" id="UP001286313"/>
    </source>
</evidence>
<name>A0AAE1L069_PETCI</name>
<proteinExistence type="predicted"/>
<sequence length="81" mass="8755">MVSDFLQYSITSVYSIKFIGDGKIQQCRGCRGALIRAVAYVLERGIFVVLHPRSPVDLTSVGLEDSLGAVVDAARWLVGAV</sequence>
<dbReference type="EMBL" id="JAWQEG010000401">
    <property type="protein sequence ID" value="KAK3890678.1"/>
    <property type="molecule type" value="Genomic_DNA"/>
</dbReference>
<evidence type="ECO:0000313" key="1">
    <source>
        <dbReference type="EMBL" id="KAK3890678.1"/>
    </source>
</evidence>
<organism evidence="1 2">
    <name type="scientific">Petrolisthes cinctipes</name>
    <name type="common">Flat porcelain crab</name>
    <dbReference type="NCBI Taxonomy" id="88211"/>
    <lineage>
        <taxon>Eukaryota</taxon>
        <taxon>Metazoa</taxon>
        <taxon>Ecdysozoa</taxon>
        <taxon>Arthropoda</taxon>
        <taxon>Crustacea</taxon>
        <taxon>Multicrustacea</taxon>
        <taxon>Malacostraca</taxon>
        <taxon>Eumalacostraca</taxon>
        <taxon>Eucarida</taxon>
        <taxon>Decapoda</taxon>
        <taxon>Pleocyemata</taxon>
        <taxon>Anomura</taxon>
        <taxon>Galatheoidea</taxon>
        <taxon>Porcellanidae</taxon>
        <taxon>Petrolisthes</taxon>
    </lineage>
</organism>
<dbReference type="Proteomes" id="UP001286313">
    <property type="component" value="Unassembled WGS sequence"/>
</dbReference>
<comment type="caution">
    <text evidence="1">The sequence shown here is derived from an EMBL/GenBank/DDBJ whole genome shotgun (WGS) entry which is preliminary data.</text>
</comment>
<dbReference type="AlphaFoldDB" id="A0AAE1L069"/>